<keyword evidence="3" id="KW-1185">Reference proteome</keyword>
<dbReference type="InterPro" id="IPR002350">
    <property type="entry name" value="Kazal_dom"/>
</dbReference>
<sequence>EKSSSSPVLTFRFLVTENLEGAGIKFVCSLLSRRPVPNKPHLKMHRIIPLLLISTMASALPYQGLSAADLASCPMCHGILDPVCASDGRTYWNQECAKCFNSELIIARKGFCPSPTVEFEG</sequence>
<proteinExistence type="predicted"/>
<gene>
    <name evidence="2" type="ORF">HW555_012733</name>
</gene>
<protein>
    <recommendedName>
        <fullName evidence="1">Kazal-like domain-containing protein</fullName>
    </recommendedName>
</protein>
<feature type="domain" description="Kazal-like" evidence="1">
    <location>
        <begin position="67"/>
        <end position="114"/>
    </location>
</feature>
<dbReference type="PROSITE" id="PS51465">
    <property type="entry name" value="KAZAL_2"/>
    <property type="match status" value="1"/>
</dbReference>
<evidence type="ECO:0000313" key="2">
    <source>
        <dbReference type="EMBL" id="KAF9407131.1"/>
    </source>
</evidence>
<dbReference type="InterPro" id="IPR036058">
    <property type="entry name" value="Kazal_dom_sf"/>
</dbReference>
<dbReference type="Pfam" id="PF07648">
    <property type="entry name" value="Kazal_2"/>
    <property type="match status" value="1"/>
</dbReference>
<dbReference type="Gene3D" id="3.30.60.30">
    <property type="match status" value="1"/>
</dbReference>
<dbReference type="EMBL" id="JACKWZ010000503">
    <property type="protein sequence ID" value="KAF9407131.1"/>
    <property type="molecule type" value="Genomic_DNA"/>
</dbReference>
<dbReference type="SMART" id="SM00280">
    <property type="entry name" value="KAZAL"/>
    <property type="match status" value="1"/>
</dbReference>
<comment type="caution">
    <text evidence="2">The sequence shown here is derived from an EMBL/GenBank/DDBJ whole genome shotgun (WGS) entry which is preliminary data.</text>
</comment>
<name>A0A835KZB5_SPOEX</name>
<dbReference type="AlphaFoldDB" id="A0A835KZB5"/>
<organism evidence="2 3">
    <name type="scientific">Spodoptera exigua</name>
    <name type="common">Beet armyworm</name>
    <name type="synonym">Noctua fulgens</name>
    <dbReference type="NCBI Taxonomy" id="7107"/>
    <lineage>
        <taxon>Eukaryota</taxon>
        <taxon>Metazoa</taxon>
        <taxon>Ecdysozoa</taxon>
        <taxon>Arthropoda</taxon>
        <taxon>Hexapoda</taxon>
        <taxon>Insecta</taxon>
        <taxon>Pterygota</taxon>
        <taxon>Neoptera</taxon>
        <taxon>Endopterygota</taxon>
        <taxon>Lepidoptera</taxon>
        <taxon>Glossata</taxon>
        <taxon>Ditrysia</taxon>
        <taxon>Noctuoidea</taxon>
        <taxon>Noctuidae</taxon>
        <taxon>Amphipyrinae</taxon>
        <taxon>Spodoptera</taxon>
    </lineage>
</organism>
<dbReference type="Proteomes" id="UP000648187">
    <property type="component" value="Unassembled WGS sequence"/>
</dbReference>
<evidence type="ECO:0000259" key="1">
    <source>
        <dbReference type="PROSITE" id="PS51465"/>
    </source>
</evidence>
<feature type="non-terminal residue" evidence="2">
    <location>
        <position position="1"/>
    </location>
</feature>
<reference evidence="2" key="1">
    <citation type="submission" date="2020-08" db="EMBL/GenBank/DDBJ databases">
        <title>Spodoptera exigua strain:BAW_Kor-Di-RS1 Genome sequencing and assembly.</title>
        <authorList>
            <person name="Kim J."/>
            <person name="Nam H.Y."/>
            <person name="Kwon M."/>
            <person name="Choi J.H."/>
            <person name="Cho S.R."/>
            <person name="Kim G.-H."/>
        </authorList>
    </citation>
    <scope>NUCLEOTIDE SEQUENCE</scope>
    <source>
        <strain evidence="2">BAW_Kor-Di-RS1</strain>
        <tissue evidence="2">Whole-body</tissue>
    </source>
</reference>
<accession>A0A835KZB5</accession>
<evidence type="ECO:0000313" key="3">
    <source>
        <dbReference type="Proteomes" id="UP000648187"/>
    </source>
</evidence>
<dbReference type="SUPFAM" id="SSF100895">
    <property type="entry name" value="Kazal-type serine protease inhibitors"/>
    <property type="match status" value="1"/>
</dbReference>